<dbReference type="Pfam" id="PF01551">
    <property type="entry name" value="Peptidase_M23"/>
    <property type="match status" value="1"/>
</dbReference>
<dbReference type="PROSITE" id="PS51782">
    <property type="entry name" value="LYSM"/>
    <property type="match status" value="1"/>
</dbReference>
<dbReference type="FunFam" id="2.70.70.10:FF:000002">
    <property type="entry name" value="Murein DD-endopeptidase MepM"/>
    <property type="match status" value="1"/>
</dbReference>
<dbReference type="GO" id="GO:0004222">
    <property type="term" value="F:metalloendopeptidase activity"/>
    <property type="evidence" value="ECO:0007669"/>
    <property type="project" value="TreeGrafter"/>
</dbReference>
<protein>
    <submittedName>
        <fullName evidence="10">Putative peptidase, M23/M37 family protein</fullName>
    </submittedName>
</protein>
<keyword evidence="3" id="KW-0645">Protease</keyword>
<dbReference type="InterPro" id="IPR011055">
    <property type="entry name" value="Dup_hybrid_motif"/>
</dbReference>
<dbReference type="STRING" id="87626.PTD2_12544"/>
<evidence type="ECO:0000256" key="2">
    <source>
        <dbReference type="ARBA" id="ARBA00004196"/>
    </source>
</evidence>
<evidence type="ECO:0000259" key="9">
    <source>
        <dbReference type="PROSITE" id="PS51782"/>
    </source>
</evidence>
<dbReference type="EMBL" id="AAOH01000002">
    <property type="protein sequence ID" value="EAR29647.1"/>
    <property type="molecule type" value="Genomic_DNA"/>
</dbReference>
<evidence type="ECO:0000256" key="3">
    <source>
        <dbReference type="ARBA" id="ARBA00022670"/>
    </source>
</evidence>
<keyword evidence="4" id="KW-0479">Metal-binding</keyword>
<keyword evidence="7" id="KW-0482">Metalloprotease</keyword>
<evidence type="ECO:0000313" key="11">
    <source>
        <dbReference type="Proteomes" id="UP000006201"/>
    </source>
</evidence>
<keyword evidence="8" id="KW-1133">Transmembrane helix</keyword>
<feature type="domain" description="LysM" evidence="9">
    <location>
        <begin position="88"/>
        <end position="136"/>
    </location>
</feature>
<proteinExistence type="predicted"/>
<dbReference type="GO" id="GO:0006508">
    <property type="term" value="P:proteolysis"/>
    <property type="evidence" value="ECO:0007669"/>
    <property type="project" value="UniProtKB-KW"/>
</dbReference>
<accession>A4C6P3</accession>
<dbReference type="InterPro" id="IPR050570">
    <property type="entry name" value="Cell_wall_metabolism_enzyme"/>
</dbReference>
<dbReference type="InterPro" id="IPR018392">
    <property type="entry name" value="LysM"/>
</dbReference>
<organism evidence="10 11">
    <name type="scientific">Pseudoalteromonas tunicata D2</name>
    <dbReference type="NCBI Taxonomy" id="87626"/>
    <lineage>
        <taxon>Bacteria</taxon>
        <taxon>Pseudomonadati</taxon>
        <taxon>Pseudomonadota</taxon>
        <taxon>Gammaproteobacteria</taxon>
        <taxon>Alteromonadales</taxon>
        <taxon>Pseudoalteromonadaceae</taxon>
        <taxon>Pseudoalteromonas</taxon>
    </lineage>
</organism>
<evidence type="ECO:0000256" key="6">
    <source>
        <dbReference type="ARBA" id="ARBA00022833"/>
    </source>
</evidence>
<dbReference type="PANTHER" id="PTHR21666">
    <property type="entry name" value="PEPTIDASE-RELATED"/>
    <property type="match status" value="1"/>
</dbReference>
<dbReference type="eggNOG" id="COG0739">
    <property type="taxonomic scope" value="Bacteria"/>
</dbReference>
<dbReference type="Proteomes" id="UP000006201">
    <property type="component" value="Unassembled WGS sequence"/>
</dbReference>
<evidence type="ECO:0000313" key="10">
    <source>
        <dbReference type="EMBL" id="EAR29647.1"/>
    </source>
</evidence>
<dbReference type="OrthoDB" id="9805070at2"/>
<dbReference type="Gene3D" id="2.70.70.10">
    <property type="entry name" value="Glucose Permease (Domain IIA)"/>
    <property type="match status" value="1"/>
</dbReference>
<dbReference type="GO" id="GO:0030313">
    <property type="term" value="C:cell envelope"/>
    <property type="evidence" value="ECO:0007669"/>
    <property type="project" value="UniProtKB-SubCell"/>
</dbReference>
<dbReference type="InterPro" id="IPR045834">
    <property type="entry name" value="Csd3_N2"/>
</dbReference>
<keyword evidence="11" id="KW-1185">Reference proteome</keyword>
<evidence type="ECO:0000256" key="4">
    <source>
        <dbReference type="ARBA" id="ARBA00022723"/>
    </source>
</evidence>
<dbReference type="GO" id="GO:0046872">
    <property type="term" value="F:metal ion binding"/>
    <property type="evidence" value="ECO:0007669"/>
    <property type="project" value="UniProtKB-KW"/>
</dbReference>
<keyword evidence="6" id="KW-0862">Zinc</keyword>
<dbReference type="RefSeq" id="WP_009837521.1">
    <property type="nucleotide sequence ID" value="NZ_AAOH01000002.1"/>
</dbReference>
<reference evidence="10 11" key="1">
    <citation type="submission" date="2006-02" db="EMBL/GenBank/DDBJ databases">
        <authorList>
            <person name="Moran M.A."/>
            <person name="Kjelleberg S."/>
            <person name="Egan S."/>
            <person name="Saunders N."/>
            <person name="Thomas T."/>
            <person name="Ferriera S."/>
            <person name="Johnson J."/>
            <person name="Kravitz S."/>
            <person name="Halpern A."/>
            <person name="Remington K."/>
            <person name="Beeson K."/>
            <person name="Tran B."/>
            <person name="Rogers Y.-H."/>
            <person name="Friedman R."/>
            <person name="Venter J.C."/>
        </authorList>
    </citation>
    <scope>NUCLEOTIDE SEQUENCE [LARGE SCALE GENOMIC DNA]</scope>
    <source>
        <strain evidence="10 11">D2</strain>
    </source>
</reference>
<evidence type="ECO:0000256" key="1">
    <source>
        <dbReference type="ARBA" id="ARBA00001947"/>
    </source>
</evidence>
<keyword evidence="8" id="KW-0472">Membrane</keyword>
<dbReference type="HOGENOM" id="CLU_026846_0_1_6"/>
<comment type="cofactor">
    <cofactor evidence="1">
        <name>Zn(2+)</name>
        <dbReference type="ChEBI" id="CHEBI:29105"/>
    </cofactor>
</comment>
<comment type="subcellular location">
    <subcellularLocation>
        <location evidence="2">Cell envelope</location>
    </subcellularLocation>
</comment>
<evidence type="ECO:0000256" key="5">
    <source>
        <dbReference type="ARBA" id="ARBA00022801"/>
    </source>
</evidence>
<sequence>MVTMVQKIPQQHKILIVVFFSVILTLILTTSEKAKASKDNNQTELEVGKRYELTLQHLSQTAEQSTQSSEVETATVEPVALAPEITYKAFTVKTGDNLAIIFKRAGFSAQTLYKLINLNDDTHSLTKIHPGEVLYLASNQQKELSHLKYQINQTDTLLVSLDENNQLISHIDSKQIETRNQITAGQIKTNFWNAGIEAGLTEKQIMNFADIFGWDIDFANDIRTNDQFVLIYETKYIEGEYIGTGEVIAAEFINQGEHFAAVRHDDGNYYTPEGRSMRKAFLRAPVNFKYISSSFNPKRKHPVTGQVKAHRGIDYAAKTGTPVMASGNGKVIESGYSKYNGNYVFIQHGSQYVTKYLHLHKRNVKSGTKVKQGQIIGTVGATGRVTGAHLHYEFLVNGVHRNPKTVALPKSESLAKNELATFKPYADTLIAQLSSKRDLYLAMQN</sequence>
<comment type="caution">
    <text evidence="10">The sequence shown here is derived from an EMBL/GenBank/DDBJ whole genome shotgun (WGS) entry which is preliminary data.</text>
</comment>
<dbReference type="CDD" id="cd12797">
    <property type="entry name" value="M23_peptidase"/>
    <property type="match status" value="1"/>
</dbReference>
<dbReference type="SUPFAM" id="SSF51261">
    <property type="entry name" value="Duplicated hybrid motif"/>
    <property type="match status" value="1"/>
</dbReference>
<feature type="transmembrane region" description="Helical" evidence="8">
    <location>
        <begin position="12"/>
        <end position="31"/>
    </location>
</feature>
<name>A4C6P3_9GAMM</name>
<keyword evidence="5" id="KW-0378">Hydrolase</keyword>
<dbReference type="Gene3D" id="3.10.450.350">
    <property type="match status" value="2"/>
</dbReference>
<gene>
    <name evidence="10" type="ORF">PTD2_12544</name>
</gene>
<dbReference type="AlphaFoldDB" id="A4C6P3"/>
<dbReference type="InterPro" id="IPR016047">
    <property type="entry name" value="M23ase_b-sheet_dom"/>
</dbReference>
<keyword evidence="8" id="KW-0812">Transmembrane</keyword>
<evidence type="ECO:0000256" key="7">
    <source>
        <dbReference type="ARBA" id="ARBA00023049"/>
    </source>
</evidence>
<dbReference type="PANTHER" id="PTHR21666:SF288">
    <property type="entry name" value="CELL DIVISION PROTEIN YTFB"/>
    <property type="match status" value="1"/>
</dbReference>
<dbReference type="Pfam" id="PF19425">
    <property type="entry name" value="Csd3_N2"/>
    <property type="match status" value="1"/>
</dbReference>
<evidence type="ECO:0000256" key="8">
    <source>
        <dbReference type="SAM" id="Phobius"/>
    </source>
</evidence>